<keyword evidence="1" id="KW-0812">Transmembrane</keyword>
<organism evidence="3 4">
    <name type="scientific">Mycetocola manganoxydans</name>
    <dbReference type="NCBI Taxonomy" id="699879"/>
    <lineage>
        <taxon>Bacteria</taxon>
        <taxon>Bacillati</taxon>
        <taxon>Actinomycetota</taxon>
        <taxon>Actinomycetes</taxon>
        <taxon>Micrococcales</taxon>
        <taxon>Microbacteriaceae</taxon>
        <taxon>Mycetocola</taxon>
    </lineage>
</organism>
<accession>A0A3L6ZSK4</accession>
<evidence type="ECO:0000259" key="2">
    <source>
        <dbReference type="Pfam" id="PF03372"/>
    </source>
</evidence>
<dbReference type="EMBL" id="RCUV01000009">
    <property type="protein sequence ID" value="RLP70789.1"/>
    <property type="molecule type" value="Genomic_DNA"/>
</dbReference>
<proteinExistence type="predicted"/>
<feature type="transmembrane region" description="Helical" evidence="1">
    <location>
        <begin position="43"/>
        <end position="60"/>
    </location>
</feature>
<keyword evidence="1" id="KW-0472">Membrane</keyword>
<dbReference type="GO" id="GO:0004519">
    <property type="term" value="F:endonuclease activity"/>
    <property type="evidence" value="ECO:0007669"/>
    <property type="project" value="UniProtKB-KW"/>
</dbReference>
<dbReference type="Pfam" id="PF03372">
    <property type="entry name" value="Exo_endo_phos"/>
    <property type="match status" value="1"/>
</dbReference>
<dbReference type="Gene3D" id="3.60.10.10">
    <property type="entry name" value="Endonuclease/exonuclease/phosphatase"/>
    <property type="match status" value="1"/>
</dbReference>
<comment type="caution">
    <text evidence="3">The sequence shown here is derived from an EMBL/GenBank/DDBJ whole genome shotgun (WGS) entry which is preliminary data.</text>
</comment>
<dbReference type="OrthoDB" id="2340043at2"/>
<keyword evidence="3" id="KW-0540">Nuclease</keyword>
<dbReference type="InterPro" id="IPR036691">
    <property type="entry name" value="Endo/exonu/phosph_ase_sf"/>
</dbReference>
<dbReference type="GO" id="GO:0004527">
    <property type="term" value="F:exonuclease activity"/>
    <property type="evidence" value="ECO:0007669"/>
    <property type="project" value="UniProtKB-KW"/>
</dbReference>
<keyword evidence="4" id="KW-1185">Reference proteome</keyword>
<dbReference type="AlphaFoldDB" id="A0A3L6ZSK4"/>
<keyword evidence="1" id="KW-1133">Transmembrane helix</keyword>
<dbReference type="Proteomes" id="UP000270299">
    <property type="component" value="Unassembled WGS sequence"/>
</dbReference>
<evidence type="ECO:0000256" key="1">
    <source>
        <dbReference type="SAM" id="Phobius"/>
    </source>
</evidence>
<evidence type="ECO:0000313" key="4">
    <source>
        <dbReference type="Proteomes" id="UP000270299"/>
    </source>
</evidence>
<feature type="transmembrane region" description="Helical" evidence="1">
    <location>
        <begin position="67"/>
        <end position="87"/>
    </location>
</feature>
<reference evidence="3 4" key="1">
    <citation type="submission" date="2018-10" db="EMBL/GenBank/DDBJ databases">
        <authorList>
            <person name="Li J."/>
        </authorList>
    </citation>
    <scope>NUCLEOTIDE SEQUENCE [LARGE SCALE GENOMIC DNA]</scope>
    <source>
        <strain evidence="3 4">CCTCC AB209002</strain>
    </source>
</reference>
<gene>
    <name evidence="3" type="ORF">D9V29_09900</name>
</gene>
<sequence length="342" mass="35904">MLKVLGALATVAIAVLLLVCTWPQFFGLQTTWIVAQITSMRSLVIVASVLAAVIFALLALARPLRAFAGTIVLLLLVFAGANAAIAVNRGLGDTRFAEDTADSITVLSWNTLGDAPGADAVARLAVESSADVLSLPETTQETGIEIAERMRDLGRPMWVLTEWFDQISPARSTTILISPELGDYVKVTSNEEREENTTVLPTIIVEPVDGDGPTFIAAHAVAPITGQMENWRNDLSWLAEQCAGGSVIMAGDFNATLDNMAGLGATDAATLGECVDAGEASGNGAVGTWPTGIPALVGAPIDHVMATPDWDVTGMRVITETDDSGSDHRPVLVQLSRAPQTG</sequence>
<keyword evidence="3" id="KW-0255">Endonuclease</keyword>
<dbReference type="SUPFAM" id="SSF56219">
    <property type="entry name" value="DNase I-like"/>
    <property type="match status" value="1"/>
</dbReference>
<dbReference type="RefSeq" id="WP_121673149.1">
    <property type="nucleotide sequence ID" value="NZ_BMXM01000006.1"/>
</dbReference>
<name>A0A3L6ZSK4_9MICO</name>
<evidence type="ECO:0000313" key="3">
    <source>
        <dbReference type="EMBL" id="RLP70789.1"/>
    </source>
</evidence>
<keyword evidence="3" id="KW-0269">Exonuclease</keyword>
<dbReference type="InterPro" id="IPR005135">
    <property type="entry name" value="Endo/exonuclease/phosphatase"/>
</dbReference>
<protein>
    <submittedName>
        <fullName evidence="3">Endonuclease/exonuclease/phosphatase family protein</fullName>
    </submittedName>
</protein>
<feature type="domain" description="Endonuclease/exonuclease/phosphatase" evidence="2">
    <location>
        <begin position="107"/>
        <end position="328"/>
    </location>
</feature>
<keyword evidence="3" id="KW-0378">Hydrolase</keyword>